<dbReference type="EMBL" id="JARLKZ010000020">
    <property type="protein sequence ID" value="MEC0242846.1"/>
    <property type="molecule type" value="Genomic_DNA"/>
</dbReference>
<dbReference type="InterPro" id="IPR008948">
    <property type="entry name" value="L-Aspartase-like"/>
</dbReference>
<dbReference type="RefSeq" id="WP_326090606.1">
    <property type="nucleotide sequence ID" value="NZ_JARLKZ010000020.1"/>
</dbReference>
<dbReference type="InterPro" id="IPR000362">
    <property type="entry name" value="Fumarate_lyase_fam"/>
</dbReference>
<dbReference type="Gene3D" id="1.20.200.10">
    <property type="entry name" value="Fumarase/aspartase (Central domain)"/>
    <property type="match status" value="1"/>
</dbReference>
<name>A0ABU6GWT0_9BACL</name>
<dbReference type="Proteomes" id="UP001344632">
    <property type="component" value="Unassembled WGS sequence"/>
</dbReference>
<dbReference type="InterPro" id="IPR024083">
    <property type="entry name" value="Fumarase/histidase_N"/>
</dbReference>
<gene>
    <name evidence="3" type="ORF">P4H66_23835</name>
</gene>
<dbReference type="GO" id="GO:0016829">
    <property type="term" value="F:lyase activity"/>
    <property type="evidence" value="ECO:0007669"/>
    <property type="project" value="UniProtKB-KW"/>
</dbReference>
<dbReference type="PANTHER" id="PTHR42696">
    <property type="entry name" value="ASPARTATE AMMONIA-LYASE"/>
    <property type="match status" value="1"/>
</dbReference>
<comment type="caution">
    <text evidence="3">The sequence shown here is derived from an EMBL/GenBank/DDBJ whole genome shotgun (WGS) entry which is preliminary data.</text>
</comment>
<reference evidence="3 4" key="1">
    <citation type="submission" date="2023-03" db="EMBL/GenBank/DDBJ databases">
        <title>Bacillus Genome Sequencing.</title>
        <authorList>
            <person name="Dunlap C."/>
        </authorList>
    </citation>
    <scope>NUCLEOTIDE SEQUENCE [LARGE SCALE GENOMIC DNA]</scope>
    <source>
        <strain evidence="3 4">BD-525</strain>
    </source>
</reference>
<protein>
    <submittedName>
        <fullName evidence="3">Lyase family protein</fullName>
    </submittedName>
</protein>
<organism evidence="3 4">
    <name type="scientific">Paenibacillus dokdonensis</name>
    <dbReference type="NCBI Taxonomy" id="2567944"/>
    <lineage>
        <taxon>Bacteria</taxon>
        <taxon>Bacillati</taxon>
        <taxon>Bacillota</taxon>
        <taxon>Bacilli</taxon>
        <taxon>Bacillales</taxon>
        <taxon>Paenibacillaceae</taxon>
        <taxon>Paenibacillus</taxon>
    </lineage>
</organism>
<keyword evidence="1 3" id="KW-0456">Lyase</keyword>
<evidence type="ECO:0000259" key="2">
    <source>
        <dbReference type="Pfam" id="PF00206"/>
    </source>
</evidence>
<dbReference type="Pfam" id="PF00206">
    <property type="entry name" value="Lyase_1"/>
    <property type="match status" value="1"/>
</dbReference>
<evidence type="ECO:0000313" key="3">
    <source>
        <dbReference type="EMBL" id="MEC0242846.1"/>
    </source>
</evidence>
<evidence type="ECO:0000256" key="1">
    <source>
        <dbReference type="ARBA" id="ARBA00023239"/>
    </source>
</evidence>
<sequence>MTRIEQDHLGTREVPSYAYYGIQTLRAAEKFPSAGTPVHDEFIIAMACVKRAAAQANLELGMLPKQIGHCMIKAAEEIMKGKHLEDFKLDFVQGGTSDALNTNMNEVIANRALEFMLEDKGNYSLINPDGHVNLAQSSNGIITVALQIAAYHLTHNLIKSTDQLITCLLAKEKKMEELYRPGSTSVKIGTTPWLGNQFGNAARNLLRDMKHLVMAASQLQTVDPGEALTESEPIMRLEFTETIAAYLRAIPQLNMITVKGGRDTTSSIDVFVELSSAINQCAVDISKLCSDIRLAAASFPSDQNEPYLSIGVNTETSEALNQIVFHVIGLGHGIRLAAEAGMADQKAVPPIISYHLLESMKLLIKGMDSMQHELSISFMYQ</sequence>
<dbReference type="Gene3D" id="1.10.275.10">
    <property type="entry name" value="Fumarase/aspartase (N-terminal domain)"/>
    <property type="match status" value="1"/>
</dbReference>
<evidence type="ECO:0000313" key="4">
    <source>
        <dbReference type="Proteomes" id="UP001344632"/>
    </source>
</evidence>
<dbReference type="InterPro" id="IPR051546">
    <property type="entry name" value="Aspartate_Ammonia-Lyase"/>
</dbReference>
<accession>A0ABU6GWT0</accession>
<feature type="domain" description="Fumarate lyase N-terminal" evidence="2">
    <location>
        <begin position="10"/>
        <end position="297"/>
    </location>
</feature>
<keyword evidence="4" id="KW-1185">Reference proteome</keyword>
<dbReference type="SUPFAM" id="SSF48557">
    <property type="entry name" value="L-aspartase-like"/>
    <property type="match status" value="1"/>
</dbReference>
<dbReference type="PANTHER" id="PTHR42696:SF2">
    <property type="entry name" value="ASPARTATE AMMONIA-LYASE"/>
    <property type="match status" value="1"/>
</dbReference>
<dbReference type="PRINTS" id="PR00149">
    <property type="entry name" value="FUMRATELYASE"/>
</dbReference>
<dbReference type="InterPro" id="IPR022761">
    <property type="entry name" value="Fumarate_lyase_N"/>
</dbReference>
<proteinExistence type="predicted"/>